<dbReference type="Pfam" id="PF01174">
    <property type="entry name" value="SNO"/>
    <property type="match status" value="1"/>
</dbReference>
<dbReference type="PROSITE" id="PS51273">
    <property type="entry name" value="GATASE_TYPE_1"/>
    <property type="match status" value="1"/>
</dbReference>
<evidence type="ECO:0000313" key="8">
    <source>
        <dbReference type="Proteomes" id="UP001458946"/>
    </source>
</evidence>
<organism evidence="7 8">
    <name type="scientific">Deinococcus xinjiangensis</name>
    <dbReference type="NCBI Taxonomy" id="457454"/>
    <lineage>
        <taxon>Bacteria</taxon>
        <taxon>Thermotogati</taxon>
        <taxon>Deinococcota</taxon>
        <taxon>Deinococci</taxon>
        <taxon>Deinococcales</taxon>
        <taxon>Deinococcaceae</taxon>
        <taxon>Deinococcus</taxon>
    </lineage>
</organism>
<evidence type="ECO:0000256" key="6">
    <source>
        <dbReference type="HAMAP-Rule" id="MF_01615"/>
    </source>
</evidence>
<feature type="active site" description="Charge relay system" evidence="6">
    <location>
        <position position="176"/>
    </location>
</feature>
<keyword evidence="4 6" id="KW-0456">Lyase</keyword>
<keyword evidence="3 6" id="KW-0315">Glutamine amidotransferase</keyword>
<dbReference type="EMBL" id="BAABRN010000003">
    <property type="protein sequence ID" value="GAA5500737.1"/>
    <property type="molecule type" value="Genomic_DNA"/>
</dbReference>
<dbReference type="Gene3D" id="3.40.50.880">
    <property type="match status" value="1"/>
</dbReference>
<sequence length="199" mass="21512">MNIGILALQGAFREHSQMLRQLGVHVREVRLPADLVGLSGLILPGGESTTMTNLMTSYGFWEPLAAFAARGGAIWGTCAGAILLAQNIQGVSPHLGTQRSLGLLDMTIRRNAFGRQVDSFAVPLDVQGLEKPFPAVFIRAPIIESVGPEVEILARHDDQIVMVQQGRVMATSFHPELTGDTRLHQHFLGLVTAKAEVQA</sequence>
<dbReference type="SUPFAM" id="SSF52317">
    <property type="entry name" value="Class I glutamine amidotransferase-like"/>
    <property type="match status" value="1"/>
</dbReference>
<comment type="pathway">
    <text evidence="6">Cofactor biosynthesis; pyridoxal 5'-phosphate biosynthesis.</text>
</comment>
<feature type="active site" description="Nucleophile" evidence="6">
    <location>
        <position position="78"/>
    </location>
</feature>
<proteinExistence type="inferred from homology"/>
<evidence type="ECO:0000256" key="2">
    <source>
        <dbReference type="ARBA" id="ARBA00022801"/>
    </source>
</evidence>
<keyword evidence="6" id="KW-0663">Pyridoxal phosphate</keyword>
<comment type="function">
    <text evidence="6">Catalyzes the hydrolysis of glutamine to glutamate and ammonia as part of the biosynthesis of pyridoxal 5'-phosphate. The resulting ammonia molecule is channeled to the active site of PdxS.</text>
</comment>
<dbReference type="NCBIfam" id="TIGR03800">
    <property type="entry name" value="PLP_synth_Pdx2"/>
    <property type="match status" value="1"/>
</dbReference>
<comment type="catalytic activity">
    <reaction evidence="6">
        <text>aldehydo-D-ribose 5-phosphate + D-glyceraldehyde 3-phosphate + L-glutamine = pyridoxal 5'-phosphate + L-glutamate + phosphate + 3 H2O + H(+)</text>
        <dbReference type="Rhea" id="RHEA:31507"/>
        <dbReference type="ChEBI" id="CHEBI:15377"/>
        <dbReference type="ChEBI" id="CHEBI:15378"/>
        <dbReference type="ChEBI" id="CHEBI:29985"/>
        <dbReference type="ChEBI" id="CHEBI:43474"/>
        <dbReference type="ChEBI" id="CHEBI:58273"/>
        <dbReference type="ChEBI" id="CHEBI:58359"/>
        <dbReference type="ChEBI" id="CHEBI:59776"/>
        <dbReference type="ChEBI" id="CHEBI:597326"/>
        <dbReference type="EC" id="4.3.3.6"/>
    </reaction>
</comment>
<comment type="caution">
    <text evidence="7">The sequence shown here is derived from an EMBL/GenBank/DDBJ whole genome shotgun (WGS) entry which is preliminary data.</text>
</comment>
<reference evidence="7 8" key="1">
    <citation type="submission" date="2024-02" db="EMBL/GenBank/DDBJ databases">
        <title>Deinococcus xinjiangensis NBRC 107630.</title>
        <authorList>
            <person name="Ichikawa N."/>
            <person name="Katano-Makiyama Y."/>
            <person name="Hidaka K."/>
        </authorList>
    </citation>
    <scope>NUCLEOTIDE SEQUENCE [LARGE SCALE GENOMIC DNA]</scope>
    <source>
        <strain evidence="7 8">NBRC 107630</strain>
    </source>
</reference>
<comment type="subunit">
    <text evidence="6">In the presence of PdxS, forms a dodecamer of heterodimers. Only shows activity in the heterodimer.</text>
</comment>
<name>A0ABP9VAM0_9DEIO</name>
<accession>A0ABP9VAM0</accession>
<dbReference type="PROSITE" id="PS01236">
    <property type="entry name" value="PDXT_SNO_1"/>
    <property type="match status" value="1"/>
</dbReference>
<dbReference type="EC" id="4.3.3.6" evidence="6"/>
<evidence type="ECO:0000313" key="7">
    <source>
        <dbReference type="EMBL" id="GAA5500737.1"/>
    </source>
</evidence>
<dbReference type="CDD" id="cd01749">
    <property type="entry name" value="GATase1_PB"/>
    <property type="match status" value="1"/>
</dbReference>
<dbReference type="PANTHER" id="PTHR31559">
    <property type="entry name" value="PYRIDOXAL 5'-PHOSPHATE SYNTHASE SUBUNIT SNO"/>
    <property type="match status" value="1"/>
</dbReference>
<protein>
    <recommendedName>
        <fullName evidence="6">Pyridoxal 5'-phosphate synthase subunit PdxT</fullName>
        <ecNumber evidence="6">4.3.3.6</ecNumber>
    </recommendedName>
    <alternativeName>
        <fullName evidence="6">Pdx2</fullName>
    </alternativeName>
    <alternativeName>
        <fullName evidence="6">Pyridoxal 5'-phosphate synthase glutaminase subunit</fullName>
        <ecNumber evidence="6">3.5.1.2</ecNumber>
    </alternativeName>
</protein>
<feature type="binding site" evidence="6">
    <location>
        <begin position="46"/>
        <end position="48"/>
    </location>
    <ligand>
        <name>L-glutamine</name>
        <dbReference type="ChEBI" id="CHEBI:58359"/>
    </ligand>
</feature>
<gene>
    <name evidence="6 7" type="primary">pdxT</name>
    <name evidence="7" type="ORF">Dxin01_00462</name>
</gene>
<dbReference type="InterPro" id="IPR021196">
    <property type="entry name" value="PdxT/SNO_CS"/>
</dbReference>
<keyword evidence="2 6" id="KW-0378">Hydrolase</keyword>
<dbReference type="HAMAP" id="MF_01615">
    <property type="entry name" value="PdxT"/>
    <property type="match status" value="1"/>
</dbReference>
<dbReference type="InterPro" id="IPR002161">
    <property type="entry name" value="PdxT/SNO"/>
</dbReference>
<feature type="active site" description="Charge relay system" evidence="6">
    <location>
        <position position="174"/>
    </location>
</feature>
<comment type="similarity">
    <text evidence="1 6">Belongs to the glutaminase PdxT/SNO family.</text>
</comment>
<dbReference type="RefSeq" id="WP_353540717.1">
    <property type="nucleotide sequence ID" value="NZ_BAABRN010000003.1"/>
</dbReference>
<dbReference type="Proteomes" id="UP001458946">
    <property type="component" value="Unassembled WGS sequence"/>
</dbReference>
<dbReference type="PANTHER" id="PTHR31559:SF0">
    <property type="entry name" value="PYRIDOXAL 5'-PHOSPHATE SYNTHASE SUBUNIT SNO1-RELATED"/>
    <property type="match status" value="1"/>
</dbReference>
<dbReference type="InterPro" id="IPR029062">
    <property type="entry name" value="Class_I_gatase-like"/>
</dbReference>
<evidence type="ECO:0000256" key="3">
    <source>
        <dbReference type="ARBA" id="ARBA00022962"/>
    </source>
</evidence>
<dbReference type="PIRSF" id="PIRSF005639">
    <property type="entry name" value="Glut_amidoT_SNO"/>
    <property type="match status" value="1"/>
</dbReference>
<dbReference type="PROSITE" id="PS51130">
    <property type="entry name" value="PDXT_SNO_2"/>
    <property type="match status" value="1"/>
</dbReference>
<dbReference type="EC" id="3.5.1.2" evidence="6"/>
<evidence type="ECO:0000256" key="5">
    <source>
        <dbReference type="ARBA" id="ARBA00049534"/>
    </source>
</evidence>
<feature type="binding site" evidence="6">
    <location>
        <begin position="138"/>
        <end position="139"/>
    </location>
    <ligand>
        <name>L-glutamine</name>
        <dbReference type="ChEBI" id="CHEBI:58359"/>
    </ligand>
</feature>
<evidence type="ECO:0000256" key="1">
    <source>
        <dbReference type="ARBA" id="ARBA00008345"/>
    </source>
</evidence>
<evidence type="ECO:0000256" key="4">
    <source>
        <dbReference type="ARBA" id="ARBA00023239"/>
    </source>
</evidence>
<keyword evidence="8" id="KW-1185">Reference proteome</keyword>
<comment type="catalytic activity">
    <reaction evidence="5 6">
        <text>L-glutamine + H2O = L-glutamate + NH4(+)</text>
        <dbReference type="Rhea" id="RHEA:15889"/>
        <dbReference type="ChEBI" id="CHEBI:15377"/>
        <dbReference type="ChEBI" id="CHEBI:28938"/>
        <dbReference type="ChEBI" id="CHEBI:29985"/>
        <dbReference type="ChEBI" id="CHEBI:58359"/>
        <dbReference type="EC" id="3.5.1.2"/>
    </reaction>
</comment>
<feature type="binding site" evidence="6">
    <location>
        <position position="110"/>
    </location>
    <ligand>
        <name>L-glutamine</name>
        <dbReference type="ChEBI" id="CHEBI:58359"/>
    </ligand>
</feature>